<dbReference type="PANTHER" id="PTHR11545:SF2">
    <property type="entry name" value="LARGE RIBOSOMAL SUBUNIT PROTEIN UL13M"/>
    <property type="match status" value="1"/>
</dbReference>
<reference evidence="7" key="2">
    <citation type="submission" date="2021-04" db="EMBL/GenBank/DDBJ databases">
        <authorList>
            <person name="Gilroy R."/>
        </authorList>
    </citation>
    <scope>NUCLEOTIDE SEQUENCE</scope>
    <source>
        <strain evidence="7">ChiW4-1371</strain>
    </source>
</reference>
<organism evidence="7 8">
    <name type="scientific">Candidatus Mucispirillum faecigallinarum</name>
    <dbReference type="NCBI Taxonomy" id="2838699"/>
    <lineage>
        <taxon>Bacteria</taxon>
        <taxon>Pseudomonadati</taxon>
        <taxon>Deferribacterota</taxon>
        <taxon>Deferribacteres</taxon>
        <taxon>Deferribacterales</taxon>
        <taxon>Mucispirillaceae</taxon>
        <taxon>Mucispirillum</taxon>
    </lineage>
</organism>
<evidence type="ECO:0000256" key="4">
    <source>
        <dbReference type="ARBA" id="ARBA00023274"/>
    </source>
</evidence>
<dbReference type="PIRSF" id="PIRSF002181">
    <property type="entry name" value="Ribosomal_L13"/>
    <property type="match status" value="1"/>
</dbReference>
<keyword evidence="4 6" id="KW-0687">Ribonucleoprotein</keyword>
<evidence type="ECO:0000256" key="5">
    <source>
        <dbReference type="ARBA" id="ARBA00035201"/>
    </source>
</evidence>
<sequence>MKSTWAKPGSFEQKWYLYDAENVILGRLASKIAMTLMGKNKPIYTPSIDTGDFVVVVNADKIATTGKFKSRDKKYYWHTGYLGGIKERSYAEMMDRSPEEVLRLAVERMLPKTRLGRKMIKKLKIYAGAEHPHAAQMPVKVEM</sequence>
<name>A0A9D2GTY2_9BACT</name>
<dbReference type="NCBIfam" id="TIGR01066">
    <property type="entry name" value="rplM_bact"/>
    <property type="match status" value="1"/>
</dbReference>
<dbReference type="GO" id="GO:0003729">
    <property type="term" value="F:mRNA binding"/>
    <property type="evidence" value="ECO:0007669"/>
    <property type="project" value="UniProtKB-ARBA"/>
</dbReference>
<dbReference type="CDD" id="cd00392">
    <property type="entry name" value="Ribosomal_L13"/>
    <property type="match status" value="1"/>
</dbReference>
<evidence type="ECO:0000256" key="3">
    <source>
        <dbReference type="ARBA" id="ARBA00022980"/>
    </source>
</evidence>
<accession>A0A9D2GTY2</accession>
<dbReference type="Proteomes" id="UP000824176">
    <property type="component" value="Unassembled WGS sequence"/>
</dbReference>
<dbReference type="GO" id="GO:0017148">
    <property type="term" value="P:negative regulation of translation"/>
    <property type="evidence" value="ECO:0007669"/>
    <property type="project" value="TreeGrafter"/>
</dbReference>
<proteinExistence type="inferred from homology"/>
<comment type="subunit">
    <text evidence="2 6">Part of the 50S ribosomal subunit.</text>
</comment>
<dbReference type="InterPro" id="IPR005823">
    <property type="entry name" value="Ribosomal_uL13_bac-type"/>
</dbReference>
<evidence type="ECO:0000256" key="6">
    <source>
        <dbReference type="HAMAP-Rule" id="MF_01366"/>
    </source>
</evidence>
<comment type="function">
    <text evidence="6">This protein is one of the early assembly proteins of the 50S ribosomal subunit, although it is not seen to bind rRNA by itself. It is important during the early stages of 50S assembly.</text>
</comment>
<comment type="similarity">
    <text evidence="1 6">Belongs to the universal ribosomal protein uL13 family.</text>
</comment>
<dbReference type="InterPro" id="IPR036899">
    <property type="entry name" value="Ribosomal_uL13_sf"/>
</dbReference>
<dbReference type="AlphaFoldDB" id="A0A9D2GTY2"/>
<dbReference type="GO" id="GO:0006412">
    <property type="term" value="P:translation"/>
    <property type="evidence" value="ECO:0007669"/>
    <property type="project" value="UniProtKB-UniRule"/>
</dbReference>
<dbReference type="HAMAP" id="MF_01366">
    <property type="entry name" value="Ribosomal_uL13"/>
    <property type="match status" value="1"/>
</dbReference>
<dbReference type="Pfam" id="PF00572">
    <property type="entry name" value="Ribosomal_L13"/>
    <property type="match status" value="1"/>
</dbReference>
<dbReference type="GO" id="GO:0003735">
    <property type="term" value="F:structural constituent of ribosome"/>
    <property type="evidence" value="ECO:0007669"/>
    <property type="project" value="InterPro"/>
</dbReference>
<reference evidence="7" key="1">
    <citation type="journal article" date="2021" name="PeerJ">
        <title>Extensive microbial diversity within the chicken gut microbiome revealed by metagenomics and culture.</title>
        <authorList>
            <person name="Gilroy R."/>
            <person name="Ravi A."/>
            <person name="Getino M."/>
            <person name="Pursley I."/>
            <person name="Horton D.L."/>
            <person name="Alikhan N.F."/>
            <person name="Baker D."/>
            <person name="Gharbi K."/>
            <person name="Hall N."/>
            <person name="Watson M."/>
            <person name="Adriaenssens E.M."/>
            <person name="Foster-Nyarko E."/>
            <person name="Jarju S."/>
            <person name="Secka A."/>
            <person name="Antonio M."/>
            <person name="Oren A."/>
            <person name="Chaudhuri R.R."/>
            <person name="La Ragione R."/>
            <person name="Hildebrand F."/>
            <person name="Pallen M.J."/>
        </authorList>
    </citation>
    <scope>NUCLEOTIDE SEQUENCE</scope>
    <source>
        <strain evidence="7">ChiW4-1371</strain>
    </source>
</reference>
<dbReference type="Gene3D" id="3.90.1180.10">
    <property type="entry name" value="Ribosomal protein L13"/>
    <property type="match status" value="1"/>
</dbReference>
<evidence type="ECO:0000256" key="2">
    <source>
        <dbReference type="ARBA" id="ARBA00011838"/>
    </source>
</evidence>
<dbReference type="GO" id="GO:0022625">
    <property type="term" value="C:cytosolic large ribosomal subunit"/>
    <property type="evidence" value="ECO:0007669"/>
    <property type="project" value="TreeGrafter"/>
</dbReference>
<dbReference type="EMBL" id="DXAQ01000126">
    <property type="protein sequence ID" value="HIZ89952.1"/>
    <property type="molecule type" value="Genomic_DNA"/>
</dbReference>
<comment type="caution">
    <text evidence="7">The sequence shown here is derived from an EMBL/GenBank/DDBJ whole genome shotgun (WGS) entry which is preliminary data.</text>
</comment>
<dbReference type="FunFam" id="3.90.1180.10:FF:000001">
    <property type="entry name" value="50S ribosomal protein L13"/>
    <property type="match status" value="1"/>
</dbReference>
<keyword evidence="3 6" id="KW-0689">Ribosomal protein</keyword>
<evidence type="ECO:0000313" key="7">
    <source>
        <dbReference type="EMBL" id="HIZ89952.1"/>
    </source>
</evidence>
<evidence type="ECO:0000313" key="8">
    <source>
        <dbReference type="Proteomes" id="UP000824176"/>
    </source>
</evidence>
<dbReference type="PANTHER" id="PTHR11545">
    <property type="entry name" value="RIBOSOMAL PROTEIN L13"/>
    <property type="match status" value="1"/>
</dbReference>
<evidence type="ECO:0000256" key="1">
    <source>
        <dbReference type="ARBA" id="ARBA00006227"/>
    </source>
</evidence>
<dbReference type="SUPFAM" id="SSF52161">
    <property type="entry name" value="Ribosomal protein L13"/>
    <property type="match status" value="1"/>
</dbReference>
<protein>
    <recommendedName>
        <fullName evidence="5 6">Large ribosomal subunit protein uL13</fullName>
    </recommendedName>
</protein>
<gene>
    <name evidence="6 7" type="primary">rplM</name>
    <name evidence="7" type="ORF">H9804_08390</name>
</gene>
<dbReference type="InterPro" id="IPR005822">
    <property type="entry name" value="Ribosomal_uL13"/>
</dbReference>